<dbReference type="InterPro" id="IPR036019">
    <property type="entry name" value="MscL_channel"/>
</dbReference>
<dbReference type="PANTHER" id="PTHR30266">
    <property type="entry name" value="MECHANOSENSITIVE CHANNEL MSCL"/>
    <property type="match status" value="1"/>
</dbReference>
<dbReference type="GO" id="GO:0008381">
    <property type="term" value="F:mechanosensitive monoatomic ion channel activity"/>
    <property type="evidence" value="ECO:0007669"/>
    <property type="project" value="InterPro"/>
</dbReference>
<dbReference type="EMBL" id="VSSQ01004758">
    <property type="protein sequence ID" value="MPM26534.1"/>
    <property type="molecule type" value="Genomic_DNA"/>
</dbReference>
<proteinExistence type="inferred from homology"/>
<evidence type="ECO:0000256" key="3">
    <source>
        <dbReference type="ARBA" id="ARBA00022475"/>
    </source>
</evidence>
<feature type="transmembrane region" description="Helical" evidence="10">
    <location>
        <begin position="12"/>
        <end position="31"/>
    </location>
</feature>
<keyword evidence="3" id="KW-1003">Cell membrane</keyword>
<dbReference type="GO" id="GO:0016020">
    <property type="term" value="C:membrane"/>
    <property type="evidence" value="ECO:0007669"/>
    <property type="project" value="UniProtKB-SubCell"/>
</dbReference>
<keyword evidence="5 10" id="KW-1133">Transmembrane helix</keyword>
<feature type="transmembrane region" description="Helical" evidence="10">
    <location>
        <begin position="43"/>
        <end position="64"/>
    </location>
</feature>
<keyword evidence="8" id="KW-0407">Ion channel</keyword>
<evidence type="ECO:0000256" key="9">
    <source>
        <dbReference type="SAM" id="Coils"/>
    </source>
</evidence>
<feature type="transmembrane region" description="Helical" evidence="10">
    <location>
        <begin position="84"/>
        <end position="104"/>
    </location>
</feature>
<sequence>MVRSFFSDFKKFISRGSVIDLAVAVIIGAAFNKIISSFVADVLMPLLGIITGKVSLSALKWVIIEGAGENPGVIVSYGQFLQNIVDFLIIAFVVFVIVRSFNVVKDKLDEEEKKKTAAADKKKADEEKAAALKKAEEETRHIVEDQHARQEEYHAIIEIRDLLREIKGNK</sequence>
<dbReference type="Gene3D" id="1.10.1200.120">
    <property type="entry name" value="Large-conductance mechanosensitive channel, MscL, domain 1"/>
    <property type="match status" value="1"/>
</dbReference>
<evidence type="ECO:0000313" key="11">
    <source>
        <dbReference type="EMBL" id="MPM26534.1"/>
    </source>
</evidence>
<dbReference type="PRINTS" id="PR01264">
    <property type="entry name" value="MECHCHANNEL"/>
</dbReference>
<keyword evidence="7 10" id="KW-0472">Membrane</keyword>
<evidence type="ECO:0000256" key="7">
    <source>
        <dbReference type="ARBA" id="ARBA00023136"/>
    </source>
</evidence>
<dbReference type="Pfam" id="PF01741">
    <property type="entry name" value="MscL"/>
    <property type="match status" value="1"/>
</dbReference>
<evidence type="ECO:0000256" key="8">
    <source>
        <dbReference type="ARBA" id="ARBA00023303"/>
    </source>
</evidence>
<gene>
    <name evidence="11" type="primary">mscL_20</name>
    <name evidence="11" type="ORF">SDC9_73038</name>
</gene>
<keyword evidence="4 10" id="KW-0812">Transmembrane</keyword>
<name>A0A644YK96_9ZZZZ</name>
<reference evidence="11" key="1">
    <citation type="submission" date="2019-08" db="EMBL/GenBank/DDBJ databases">
        <authorList>
            <person name="Kucharzyk K."/>
            <person name="Murdoch R.W."/>
            <person name="Higgins S."/>
            <person name="Loffler F."/>
        </authorList>
    </citation>
    <scope>NUCLEOTIDE SEQUENCE</scope>
</reference>
<evidence type="ECO:0000256" key="6">
    <source>
        <dbReference type="ARBA" id="ARBA00023065"/>
    </source>
</evidence>
<evidence type="ECO:0000256" key="2">
    <source>
        <dbReference type="ARBA" id="ARBA00022448"/>
    </source>
</evidence>
<dbReference type="PANTHER" id="PTHR30266:SF2">
    <property type="entry name" value="LARGE-CONDUCTANCE MECHANOSENSITIVE CHANNEL"/>
    <property type="match status" value="1"/>
</dbReference>
<evidence type="ECO:0000256" key="5">
    <source>
        <dbReference type="ARBA" id="ARBA00022989"/>
    </source>
</evidence>
<dbReference type="InterPro" id="IPR001185">
    <property type="entry name" value="MS_channel"/>
</dbReference>
<dbReference type="InterPro" id="IPR037673">
    <property type="entry name" value="MSC/AndL"/>
</dbReference>
<keyword evidence="6" id="KW-0406">Ion transport</keyword>
<evidence type="ECO:0000256" key="4">
    <source>
        <dbReference type="ARBA" id="ARBA00022692"/>
    </source>
</evidence>
<feature type="coiled-coil region" evidence="9">
    <location>
        <begin position="107"/>
        <end position="141"/>
    </location>
</feature>
<organism evidence="11">
    <name type="scientific">bioreactor metagenome</name>
    <dbReference type="NCBI Taxonomy" id="1076179"/>
    <lineage>
        <taxon>unclassified sequences</taxon>
        <taxon>metagenomes</taxon>
        <taxon>ecological metagenomes</taxon>
    </lineage>
</organism>
<evidence type="ECO:0000256" key="1">
    <source>
        <dbReference type="ARBA" id="ARBA00004141"/>
    </source>
</evidence>
<dbReference type="SUPFAM" id="SSF81330">
    <property type="entry name" value="Gated mechanosensitive channel"/>
    <property type="match status" value="1"/>
</dbReference>
<accession>A0A644YK96</accession>
<protein>
    <submittedName>
        <fullName evidence="11">Large-conductance mechanosensitive channel</fullName>
    </submittedName>
</protein>
<comment type="subcellular location">
    <subcellularLocation>
        <location evidence="1">Membrane</location>
        <topology evidence="1">Multi-pass membrane protein</topology>
    </subcellularLocation>
</comment>
<dbReference type="NCBIfam" id="TIGR00220">
    <property type="entry name" value="mscL"/>
    <property type="match status" value="1"/>
</dbReference>
<comment type="caution">
    <text evidence="11">The sequence shown here is derived from an EMBL/GenBank/DDBJ whole genome shotgun (WGS) entry which is preliminary data.</text>
</comment>
<keyword evidence="9" id="KW-0175">Coiled coil</keyword>
<dbReference type="AlphaFoldDB" id="A0A644YK96"/>
<evidence type="ECO:0000256" key="10">
    <source>
        <dbReference type="SAM" id="Phobius"/>
    </source>
</evidence>
<keyword evidence="2" id="KW-0813">Transport</keyword>
<dbReference type="HAMAP" id="MF_00115">
    <property type="entry name" value="MscL"/>
    <property type="match status" value="1"/>
</dbReference>